<reference evidence="6" key="1">
    <citation type="submission" date="2016-10" db="EMBL/GenBank/DDBJ databases">
        <authorList>
            <person name="Varghese N."/>
            <person name="Submissions S."/>
        </authorList>
    </citation>
    <scope>NUCLEOTIDE SEQUENCE [LARGE SCALE GENOMIC DNA]</scope>
    <source>
        <strain evidence="6">DSM 45237</strain>
    </source>
</reference>
<proteinExistence type="inferred from homology"/>
<comment type="subcellular location">
    <subcellularLocation>
        <location evidence="1">Cell envelope</location>
    </subcellularLocation>
</comment>
<dbReference type="Pfam" id="PF13407">
    <property type="entry name" value="Peripla_BP_4"/>
    <property type="match status" value="1"/>
</dbReference>
<dbReference type="InterPro" id="IPR028082">
    <property type="entry name" value="Peripla_BP_I"/>
</dbReference>
<accession>A0A1H5JGY5</accession>
<organism evidence="5 6">
    <name type="scientific">Jiangella alba</name>
    <dbReference type="NCBI Taxonomy" id="561176"/>
    <lineage>
        <taxon>Bacteria</taxon>
        <taxon>Bacillati</taxon>
        <taxon>Actinomycetota</taxon>
        <taxon>Actinomycetes</taxon>
        <taxon>Jiangellales</taxon>
        <taxon>Jiangellaceae</taxon>
        <taxon>Jiangella</taxon>
    </lineage>
</organism>
<dbReference type="PANTHER" id="PTHR46847">
    <property type="entry name" value="D-ALLOSE-BINDING PERIPLASMIC PROTEIN-RELATED"/>
    <property type="match status" value="1"/>
</dbReference>
<dbReference type="Proteomes" id="UP000181980">
    <property type="component" value="Unassembled WGS sequence"/>
</dbReference>
<evidence type="ECO:0000313" key="6">
    <source>
        <dbReference type="Proteomes" id="UP000181980"/>
    </source>
</evidence>
<sequence length="358" mass="37244">MPHISIVGGHEPSHRRPGRLVLATVVAAAVLGACSGVEVRDDSDNDPAARNADPTAASGPLELAVLPKAVGHEFWNTVRAGAECAAELAGDVTVEWDGVTAETDVEGQVNLVQNFVTRQVDGIVYAATDSSALAPATQSALDAGVPVAMIDSGTDPQPDEVPLYATDNHAAAIEAANLLAEELGPGDHNVAMIEFQPGSQTNTERVEGFTEGLAQHENLTLVGQQPSHSDVNEARRVTEDILTANPDLAGIFAANEPSVLGAAQAVEAAGRTGEIVIIGWDAAPDEVAGLRNGQISALVVQNPFNMGYLGVQNVVEHLREGTPLKSADTGVTFLTQENVDTEEAQAILEPSCDNPPVE</sequence>
<dbReference type="PANTHER" id="PTHR46847:SF1">
    <property type="entry name" value="D-ALLOSE-BINDING PERIPLASMIC PROTEIN-RELATED"/>
    <property type="match status" value="1"/>
</dbReference>
<dbReference type="Gene3D" id="3.40.50.2300">
    <property type="match status" value="2"/>
</dbReference>
<gene>
    <name evidence="5" type="ORF">SAMN04488561_1582</name>
</gene>
<dbReference type="SUPFAM" id="SSF53822">
    <property type="entry name" value="Periplasmic binding protein-like I"/>
    <property type="match status" value="1"/>
</dbReference>
<feature type="domain" description="Periplasmic binding protein" evidence="4">
    <location>
        <begin position="64"/>
        <end position="319"/>
    </location>
</feature>
<name>A0A1H5JGY5_9ACTN</name>
<dbReference type="CDD" id="cd20008">
    <property type="entry name" value="PBP1_ABC_sugar_binding-like"/>
    <property type="match status" value="1"/>
</dbReference>
<dbReference type="GO" id="GO:0030313">
    <property type="term" value="C:cell envelope"/>
    <property type="evidence" value="ECO:0007669"/>
    <property type="project" value="UniProtKB-SubCell"/>
</dbReference>
<evidence type="ECO:0000256" key="1">
    <source>
        <dbReference type="ARBA" id="ARBA00004196"/>
    </source>
</evidence>
<dbReference type="EMBL" id="FNUC01000003">
    <property type="protein sequence ID" value="SEE51833.1"/>
    <property type="molecule type" value="Genomic_DNA"/>
</dbReference>
<dbReference type="InterPro" id="IPR025997">
    <property type="entry name" value="SBP_2_dom"/>
</dbReference>
<evidence type="ECO:0000256" key="3">
    <source>
        <dbReference type="ARBA" id="ARBA00022729"/>
    </source>
</evidence>
<comment type="similarity">
    <text evidence="2">Belongs to the bacterial solute-binding protein 2 family.</text>
</comment>
<keyword evidence="3" id="KW-0732">Signal</keyword>
<keyword evidence="6" id="KW-1185">Reference proteome</keyword>
<dbReference type="RefSeq" id="WP_069111030.1">
    <property type="nucleotide sequence ID" value="NZ_FNUC01000003.1"/>
</dbReference>
<evidence type="ECO:0000259" key="4">
    <source>
        <dbReference type="Pfam" id="PF13407"/>
    </source>
</evidence>
<dbReference type="AlphaFoldDB" id="A0A1H5JGY5"/>
<evidence type="ECO:0000256" key="2">
    <source>
        <dbReference type="ARBA" id="ARBA00007639"/>
    </source>
</evidence>
<dbReference type="OrthoDB" id="7322203at2"/>
<dbReference type="STRING" id="561176.SAMN04488561_1582"/>
<evidence type="ECO:0000313" key="5">
    <source>
        <dbReference type="EMBL" id="SEE51833.1"/>
    </source>
</evidence>
<dbReference type="GO" id="GO:0030246">
    <property type="term" value="F:carbohydrate binding"/>
    <property type="evidence" value="ECO:0007669"/>
    <property type="project" value="UniProtKB-ARBA"/>
</dbReference>
<protein>
    <submittedName>
        <fullName evidence="5">Monosaccharide ABC transporter substrate-binding protein, CUT2 family</fullName>
    </submittedName>
</protein>